<dbReference type="GO" id="GO:0005737">
    <property type="term" value="C:cytoplasm"/>
    <property type="evidence" value="ECO:0007669"/>
    <property type="project" value="UniProtKB-SubCell"/>
</dbReference>
<comment type="caution">
    <text evidence="7">Lacks conserved residue(s) required for the propagation of feature annotation.</text>
</comment>
<dbReference type="HOGENOM" id="CLU_806303_0_0_6"/>
<dbReference type="InterPro" id="IPR027417">
    <property type="entry name" value="P-loop_NTPase"/>
</dbReference>
<feature type="binding site" evidence="7">
    <location>
        <position position="71"/>
    </location>
    <ligand>
        <name>IMP</name>
        <dbReference type="ChEBI" id="CHEBI:58053"/>
        <note>ligand shared between dimeric partners</note>
    </ligand>
</feature>
<dbReference type="GO" id="GO:0005525">
    <property type="term" value="F:GTP binding"/>
    <property type="evidence" value="ECO:0007669"/>
    <property type="project" value="UniProtKB-UniRule"/>
</dbReference>
<evidence type="ECO:0000313" key="9">
    <source>
        <dbReference type="EMBL" id="AHA68617.1"/>
    </source>
</evidence>
<dbReference type="InterPro" id="IPR042111">
    <property type="entry name" value="Adenylosuccinate_synth_dom3"/>
</dbReference>
<keyword evidence="5 7" id="KW-0460">Magnesium</keyword>
<dbReference type="SUPFAM" id="SSF52540">
    <property type="entry name" value="P-loop containing nucleoside triphosphate hydrolases"/>
    <property type="match status" value="1"/>
</dbReference>
<dbReference type="EC" id="6.3.4.4" evidence="7"/>
<dbReference type="PROSITE" id="PS00513">
    <property type="entry name" value="ADENYLOSUCCIN_SYN_2"/>
    <property type="match status" value="1"/>
</dbReference>
<organism evidence="9 10">
    <name type="scientific">Shigella dysenteriae 1617</name>
    <dbReference type="NCBI Taxonomy" id="754093"/>
    <lineage>
        <taxon>Bacteria</taxon>
        <taxon>Pseudomonadati</taxon>
        <taxon>Pseudomonadota</taxon>
        <taxon>Gammaproteobacteria</taxon>
        <taxon>Enterobacterales</taxon>
        <taxon>Enterobacteriaceae</taxon>
        <taxon>Shigella</taxon>
    </lineage>
</organism>
<evidence type="ECO:0000256" key="2">
    <source>
        <dbReference type="ARBA" id="ARBA00022723"/>
    </source>
</evidence>
<dbReference type="Proteomes" id="UP000031647">
    <property type="component" value="Chromosome"/>
</dbReference>
<dbReference type="SMART" id="SM00788">
    <property type="entry name" value="Adenylsucc_synt"/>
    <property type="match status" value="1"/>
</dbReference>
<keyword evidence="1 7" id="KW-0436">Ligase</keyword>
<evidence type="ECO:0000256" key="7">
    <source>
        <dbReference type="HAMAP-Rule" id="MF_00011"/>
    </source>
</evidence>
<dbReference type="HAMAP" id="MF_00011">
    <property type="entry name" value="Adenylosucc_synth"/>
    <property type="match status" value="1"/>
</dbReference>
<dbReference type="InterPro" id="IPR042109">
    <property type="entry name" value="Adenylosuccinate_synth_dom1"/>
</dbReference>
<dbReference type="InterPro" id="IPR001114">
    <property type="entry name" value="Adenylosuccinate_synthetase"/>
</dbReference>
<comment type="subunit">
    <text evidence="7">Homodimer.</text>
</comment>
<name>A0A0A7A2Z7_SHIDY</name>
<dbReference type="GO" id="GO:0044208">
    <property type="term" value="P:'de novo' AMP biosynthetic process"/>
    <property type="evidence" value="ECO:0007669"/>
    <property type="project" value="UniProtKB-UniRule"/>
</dbReference>
<dbReference type="AlphaFoldDB" id="A0A0A7A2Z7"/>
<sequence>MLSPAALMKEMKELEDRGIPVRERLLLSEACPLILDYHVALDNAREKARGAKAIGTTGRGIGPAYEDKVARRGLRVGDLFDKETFAEKLKEVMEYHNFQLVNYYKAEAVDYQKVLDDTMAVADILTSMVVDVSDLLDQARQRGDFVMFEGAQGTLLDIDHGTYPYVTSSNTTAGGVATGSGLGPRYVDYVLGILKAYSTRVGAGPFPTELFDETGEFLCKQGNEFGATYGSSSSYRLAGHRCRSSCGTGTLLDIDHGTYPYVTSSNTLLVAWRPVPAWARVMLITFWVSSKLTPLVWVQVHSRLNCLMKLASSSASRVTNSAQLRVVVVVPAGWTPLPFVVRYS</sequence>
<dbReference type="Gene3D" id="3.90.170.10">
    <property type="entry name" value="Adenylosuccinate Synthetase, subunit A, domain 3"/>
    <property type="match status" value="1"/>
</dbReference>
<feature type="binding site" description="in other chain" evidence="7">
    <location>
        <position position="152"/>
    </location>
    <ligand>
        <name>IMP</name>
        <dbReference type="ChEBI" id="CHEBI:58053"/>
        <note>ligand shared between dimeric partners</note>
    </ligand>
</feature>
<keyword evidence="4 7" id="KW-0658">Purine biosynthesis</keyword>
<dbReference type="PANTHER" id="PTHR11846">
    <property type="entry name" value="ADENYLOSUCCINATE SYNTHETASE"/>
    <property type="match status" value="1"/>
</dbReference>
<evidence type="ECO:0000256" key="4">
    <source>
        <dbReference type="ARBA" id="ARBA00022755"/>
    </source>
</evidence>
<evidence type="ECO:0000256" key="5">
    <source>
        <dbReference type="ARBA" id="ARBA00022842"/>
    </source>
</evidence>
<dbReference type="Gene3D" id="3.40.440.10">
    <property type="entry name" value="Adenylosuccinate Synthetase, subunit A, domain 1"/>
    <property type="match status" value="3"/>
</dbReference>
<feature type="active site" evidence="8">
    <location>
        <position position="68"/>
    </location>
</feature>
<evidence type="ECO:0000256" key="8">
    <source>
        <dbReference type="PROSITE-ProRule" id="PRU10134"/>
    </source>
</evidence>
<dbReference type="KEGG" id="sdz:Asd1617_05790"/>
<keyword evidence="2 7" id="KW-0479">Metal-binding</keyword>
<evidence type="ECO:0000256" key="1">
    <source>
        <dbReference type="ARBA" id="ARBA00022598"/>
    </source>
</evidence>
<dbReference type="UniPathway" id="UPA00075">
    <property type="reaction ID" value="UER00335"/>
</dbReference>
<evidence type="ECO:0000313" key="10">
    <source>
        <dbReference type="Proteomes" id="UP000031647"/>
    </source>
</evidence>
<comment type="subcellular location">
    <subcellularLocation>
        <location evidence="7">Cytoplasm</location>
    </subcellularLocation>
</comment>
<dbReference type="InterPro" id="IPR033128">
    <property type="entry name" value="Adenylosuccin_syn_Lys_AS"/>
</dbReference>
<comment type="function">
    <text evidence="7">Plays an important role in the de novo pathway of purine nucleotide biosynthesis. Catalyzes the first committed step in the biosynthesis of AMP from IMP.</text>
</comment>
<dbReference type="GO" id="GO:0004019">
    <property type="term" value="F:adenylosuccinate synthase activity"/>
    <property type="evidence" value="ECO:0007669"/>
    <property type="project" value="UniProtKB-UniRule"/>
</dbReference>
<feature type="binding site" description="in other chain" evidence="7">
    <location>
        <position position="57"/>
    </location>
    <ligand>
        <name>IMP</name>
        <dbReference type="ChEBI" id="CHEBI:58053"/>
        <note>ligand shared between dimeric partners</note>
    </ligand>
</feature>
<dbReference type="PANTHER" id="PTHR11846:SF0">
    <property type="entry name" value="ADENYLOSUCCINATE SYNTHETASE"/>
    <property type="match status" value="1"/>
</dbReference>
<comment type="catalytic activity">
    <reaction evidence="7">
        <text>IMP + L-aspartate + GTP = N(6)-(1,2-dicarboxyethyl)-AMP + GDP + phosphate + 2 H(+)</text>
        <dbReference type="Rhea" id="RHEA:15753"/>
        <dbReference type="ChEBI" id="CHEBI:15378"/>
        <dbReference type="ChEBI" id="CHEBI:29991"/>
        <dbReference type="ChEBI" id="CHEBI:37565"/>
        <dbReference type="ChEBI" id="CHEBI:43474"/>
        <dbReference type="ChEBI" id="CHEBI:57567"/>
        <dbReference type="ChEBI" id="CHEBI:58053"/>
        <dbReference type="ChEBI" id="CHEBI:58189"/>
        <dbReference type="EC" id="6.3.4.4"/>
    </reaction>
</comment>
<dbReference type="PATRIC" id="fig|754093.4.peg.5658"/>
<accession>A0A0A7A2Z7</accession>
<comment type="cofactor">
    <cofactor evidence="7">
        <name>Mg(2+)</name>
        <dbReference type="ChEBI" id="CHEBI:18420"/>
    </cofactor>
    <text evidence="7">Binds 1 Mg(2+) ion per subunit.</text>
</comment>
<dbReference type="GO" id="GO:0046040">
    <property type="term" value="P:IMP metabolic process"/>
    <property type="evidence" value="ECO:0007669"/>
    <property type="project" value="TreeGrafter"/>
</dbReference>
<dbReference type="Pfam" id="PF00709">
    <property type="entry name" value="Adenylsucc_synt"/>
    <property type="match status" value="2"/>
</dbReference>
<dbReference type="EMBL" id="CP006736">
    <property type="protein sequence ID" value="AHA68617.1"/>
    <property type="molecule type" value="Genomic_DNA"/>
</dbReference>
<evidence type="ECO:0000256" key="3">
    <source>
        <dbReference type="ARBA" id="ARBA00022741"/>
    </source>
</evidence>
<proteinExistence type="inferred from homology"/>
<feature type="binding site" description="in other chain" evidence="7">
    <location>
        <position position="167"/>
    </location>
    <ligand>
        <name>IMP</name>
        <dbReference type="ChEBI" id="CHEBI:58053"/>
        <note>ligand shared between dimeric partners</note>
    </ligand>
</feature>
<gene>
    <name evidence="7" type="primary">purA</name>
    <name evidence="9" type="ORF">Asd1617_05790</name>
</gene>
<reference evidence="9 10" key="1">
    <citation type="submission" date="2013-09" db="EMBL/GenBank/DDBJ databases">
        <title>Comparative genomics of Sd1617 to representative strains in evaluating its pathogenesis.</title>
        <authorList>
            <person name="Aksomboon Vongsawan A."/>
            <person name="Kapatral V."/>
            <person name="Vaisvil B."/>
            <person name="Serichantalergs O."/>
            <person name="Hale T.L."/>
            <person name="Mason C.J."/>
        </authorList>
    </citation>
    <scope>NUCLEOTIDE SEQUENCE [LARGE SCALE GENOMIC DNA]</scope>
    <source>
        <strain evidence="9 10">1617</strain>
    </source>
</reference>
<keyword evidence="3 7" id="KW-0547">Nucleotide-binding</keyword>
<comment type="pathway">
    <text evidence="7">Purine metabolism; AMP biosynthesis via de novo pathway; AMP from IMP: step 1/2.</text>
</comment>
<keyword evidence="6 7" id="KW-0342">GTP-binding</keyword>
<keyword evidence="7" id="KW-0963">Cytoplasm</keyword>
<comment type="similarity">
    <text evidence="7">Belongs to the adenylosuccinate synthetase family.</text>
</comment>
<dbReference type="GO" id="GO:0000287">
    <property type="term" value="F:magnesium ion binding"/>
    <property type="evidence" value="ECO:0007669"/>
    <property type="project" value="UniProtKB-UniRule"/>
</dbReference>
<protein>
    <recommendedName>
        <fullName evidence="7">Adenylosuccinate synthetase</fullName>
        <shortName evidence="7">AMPSase</shortName>
        <shortName evidence="7">AdSS</shortName>
        <ecNumber evidence="7">6.3.4.4</ecNumber>
    </recommendedName>
    <alternativeName>
        <fullName evidence="7">IMP--aspartate ligase</fullName>
    </alternativeName>
</protein>
<evidence type="ECO:0000256" key="6">
    <source>
        <dbReference type="ARBA" id="ARBA00023134"/>
    </source>
</evidence>